<reference evidence="2" key="2">
    <citation type="submission" date="2005-04" db="EMBL/GenBank/DDBJ databases">
        <authorList>
            <person name="Buell C.R."/>
            <person name="Wing R.A."/>
            <person name="McCombie W.A."/>
            <person name="Ouyang S."/>
        </authorList>
    </citation>
    <scope>NUCLEOTIDE SEQUENCE</scope>
</reference>
<reference evidence="2" key="3">
    <citation type="submission" date="2006-01" db="EMBL/GenBank/DDBJ databases">
        <authorList>
            <person name="Buell R."/>
        </authorList>
    </citation>
    <scope>NUCLEOTIDE SEQUENCE</scope>
</reference>
<protein>
    <submittedName>
        <fullName evidence="2">Uncharacterized protein</fullName>
    </submittedName>
</protein>
<name>Q2QSI8_ORYSJ</name>
<feature type="region of interest" description="Disordered" evidence="1">
    <location>
        <begin position="1"/>
        <end position="24"/>
    </location>
</feature>
<evidence type="ECO:0000313" key="2">
    <source>
        <dbReference type="EMBL" id="ABA97961.1"/>
    </source>
</evidence>
<gene>
    <name evidence="2" type="ordered locus">LOC_Os12g23960</name>
</gene>
<proteinExistence type="predicted"/>
<organism evidence="2">
    <name type="scientific">Oryza sativa subsp. japonica</name>
    <name type="common">Rice</name>
    <dbReference type="NCBI Taxonomy" id="39947"/>
    <lineage>
        <taxon>Eukaryota</taxon>
        <taxon>Viridiplantae</taxon>
        <taxon>Streptophyta</taxon>
        <taxon>Embryophyta</taxon>
        <taxon>Tracheophyta</taxon>
        <taxon>Spermatophyta</taxon>
        <taxon>Magnoliopsida</taxon>
        <taxon>Liliopsida</taxon>
        <taxon>Poales</taxon>
        <taxon>Poaceae</taxon>
        <taxon>BOP clade</taxon>
        <taxon>Oryzoideae</taxon>
        <taxon>Oryzeae</taxon>
        <taxon>Oryzinae</taxon>
        <taxon>Oryza</taxon>
        <taxon>Oryza sativa</taxon>
    </lineage>
</organism>
<reference evidence="2" key="1">
    <citation type="journal article" date="2005" name="BMC Biol.">
        <title>The sequence of rice chromosomes 11 and 12, rich in disease resistance genes and recent gene duplications.</title>
        <authorList>
            <consortium name="The rice chromosomes 11 and 12 sequencing consortia"/>
        </authorList>
    </citation>
    <scope>NUCLEOTIDE SEQUENCE [LARGE SCALE GENOMIC DNA]</scope>
</reference>
<accession>Q2QSI8</accession>
<sequence length="80" mass="9045">MGKLGRTTLFAAGRRSLPPPRDPAAAATHLVAGRRRLSLAVLFPTFRRKVFPLRKVPKRLRKLKASHTDPKRPFEHVEPV</sequence>
<dbReference type="EMBL" id="DP000011">
    <property type="protein sequence ID" value="ABA97961.1"/>
    <property type="molecule type" value="Genomic_DNA"/>
</dbReference>
<dbReference type="AlphaFoldDB" id="Q2QSI8"/>
<evidence type="ECO:0000256" key="1">
    <source>
        <dbReference type="SAM" id="MobiDB-lite"/>
    </source>
</evidence>